<dbReference type="Proteomes" id="UP001066276">
    <property type="component" value="Chromosome 6"/>
</dbReference>
<evidence type="ECO:0000256" key="1">
    <source>
        <dbReference type="SAM" id="MobiDB-lite"/>
    </source>
</evidence>
<name>A0AAV7QPW9_PLEWA</name>
<evidence type="ECO:0000313" key="2">
    <source>
        <dbReference type="EMBL" id="KAJ1141487.1"/>
    </source>
</evidence>
<feature type="compositionally biased region" description="Polar residues" evidence="1">
    <location>
        <begin position="72"/>
        <end position="84"/>
    </location>
</feature>
<keyword evidence="3" id="KW-1185">Reference proteome</keyword>
<feature type="region of interest" description="Disordered" evidence="1">
    <location>
        <begin position="66"/>
        <end position="86"/>
    </location>
</feature>
<sequence length="283" mass="31016">MQTLREFTSLFGARLSIFPGGSECAAIFATVCHRAGEEAWCTNAGERIKGSARQCQRWGHREAGKSWVSGGMSENKTLRASTGSAAEPDKVRAESLAKVVKFPLVKYFKVKSHADMAAKPKIIIDNNNDKLGNVEPKVNKPFDDCVTDREEETSKEPPLIEKADDICTPVCVNLSTKEADVGNNLGKVNDSVSADILAQAEVQAMTQVLVLYLSTLNIGAETQKGEQTRLKRRPISKSGQDLDLGDRIFTYQINLAGLVMRLWRLGRGVAGLVDHPGPKQYLR</sequence>
<accession>A0AAV7QPW9</accession>
<dbReference type="AlphaFoldDB" id="A0AAV7QPW9"/>
<comment type="caution">
    <text evidence="2">The sequence shown here is derived from an EMBL/GenBank/DDBJ whole genome shotgun (WGS) entry which is preliminary data.</text>
</comment>
<reference evidence="2" key="1">
    <citation type="journal article" date="2022" name="bioRxiv">
        <title>Sequencing and chromosome-scale assembly of the giantPleurodeles waltlgenome.</title>
        <authorList>
            <person name="Brown T."/>
            <person name="Elewa A."/>
            <person name="Iarovenko S."/>
            <person name="Subramanian E."/>
            <person name="Araus A.J."/>
            <person name="Petzold A."/>
            <person name="Susuki M."/>
            <person name="Suzuki K.-i.T."/>
            <person name="Hayashi T."/>
            <person name="Toyoda A."/>
            <person name="Oliveira C."/>
            <person name="Osipova E."/>
            <person name="Leigh N.D."/>
            <person name="Simon A."/>
            <person name="Yun M.H."/>
        </authorList>
    </citation>
    <scope>NUCLEOTIDE SEQUENCE</scope>
    <source>
        <strain evidence="2">20211129_DDA</strain>
        <tissue evidence="2">Liver</tissue>
    </source>
</reference>
<gene>
    <name evidence="2" type="ORF">NDU88_007817</name>
</gene>
<proteinExistence type="predicted"/>
<organism evidence="2 3">
    <name type="scientific">Pleurodeles waltl</name>
    <name type="common">Iberian ribbed newt</name>
    <dbReference type="NCBI Taxonomy" id="8319"/>
    <lineage>
        <taxon>Eukaryota</taxon>
        <taxon>Metazoa</taxon>
        <taxon>Chordata</taxon>
        <taxon>Craniata</taxon>
        <taxon>Vertebrata</taxon>
        <taxon>Euteleostomi</taxon>
        <taxon>Amphibia</taxon>
        <taxon>Batrachia</taxon>
        <taxon>Caudata</taxon>
        <taxon>Salamandroidea</taxon>
        <taxon>Salamandridae</taxon>
        <taxon>Pleurodelinae</taxon>
        <taxon>Pleurodeles</taxon>
    </lineage>
</organism>
<dbReference type="EMBL" id="JANPWB010000010">
    <property type="protein sequence ID" value="KAJ1141487.1"/>
    <property type="molecule type" value="Genomic_DNA"/>
</dbReference>
<protein>
    <submittedName>
        <fullName evidence="2">Uncharacterized protein</fullName>
    </submittedName>
</protein>
<evidence type="ECO:0000313" key="3">
    <source>
        <dbReference type="Proteomes" id="UP001066276"/>
    </source>
</evidence>